<organism evidence="1">
    <name type="scientific">Nymphaea colorata</name>
    <name type="common">pocket water lily</name>
    <dbReference type="NCBI Taxonomy" id="210225"/>
    <lineage>
        <taxon>Eukaryota</taxon>
        <taxon>Viridiplantae</taxon>
        <taxon>Streptophyta</taxon>
        <taxon>Embryophyta</taxon>
        <taxon>Tracheophyta</taxon>
        <taxon>Spermatophyta</taxon>
        <taxon>Magnoliopsida</taxon>
        <taxon>Nymphaeales</taxon>
        <taxon>Nymphaeaceae</taxon>
        <taxon>Nymphaea</taxon>
    </lineage>
</organism>
<name>A0A5K1GWS6_9MAGN</name>
<gene>
    <name evidence="1" type="ORF">NYM_LOCUS26899</name>
</gene>
<reference evidence="1" key="1">
    <citation type="submission" date="2019-09" db="EMBL/GenBank/DDBJ databases">
        <authorList>
            <person name="Zhang L."/>
        </authorList>
    </citation>
    <scope>NUCLEOTIDE SEQUENCE</scope>
</reference>
<sequence length="29" mass="3693">MPLWEWWLVEWLCLLCHGTKLFVRFSWGR</sequence>
<protein>
    <submittedName>
        <fullName evidence="1">Uncharacterized protein</fullName>
    </submittedName>
</protein>
<proteinExistence type="predicted"/>
<dbReference type="Gramene" id="NC9G0145950.1">
    <property type="protein sequence ID" value="NC9G0145950.1:cds"/>
    <property type="gene ID" value="NC9G0145950"/>
</dbReference>
<dbReference type="AlphaFoldDB" id="A0A5K1GWS6"/>
<accession>A0A5K1GWS6</accession>
<dbReference type="EMBL" id="LR721787">
    <property type="protein sequence ID" value="VVW79197.1"/>
    <property type="molecule type" value="Genomic_DNA"/>
</dbReference>
<evidence type="ECO:0000313" key="1">
    <source>
        <dbReference type="EMBL" id="VVW79197.1"/>
    </source>
</evidence>